<sequence length="296" mass="30420">MFDWSNLRGGSEAEPGPESGPESGRVSGPESGPESGDGSGDPARRVAVNMATRAGFLGDIEAHLREGRGFTVATLNLDHVVKLQRDPAFRAAYARHSHITADGNPIVWFSRLAGREVELLPGSELIAPVAALAAAHGVPVALLGATEASLAEAGAALEAAHPGLRVAARIAPPMGFDPTGPGAADCIAALRESGAGLCFLALGAPKQEIFAAHAAAALPGMGFMSIGAGLDFISGAQVRAPLWVRRIAAEWLWRLAQNPSRLAARYGACIALLPRLTVLALRSRRAGAAQGAEQGG</sequence>
<feature type="compositionally biased region" description="Low complexity" evidence="3">
    <location>
        <begin position="8"/>
        <end position="36"/>
    </location>
</feature>
<keyword evidence="2" id="KW-0808">Transferase</keyword>
<dbReference type="CDD" id="cd06533">
    <property type="entry name" value="Glyco_transf_WecG_TagA"/>
    <property type="match status" value="1"/>
</dbReference>
<gene>
    <name evidence="4" type="ORF">SAMN04515673_1168</name>
</gene>
<dbReference type="Proteomes" id="UP000199302">
    <property type="component" value="Unassembled WGS sequence"/>
</dbReference>
<dbReference type="PANTHER" id="PTHR34136">
    <property type="match status" value="1"/>
</dbReference>
<proteinExistence type="predicted"/>
<keyword evidence="1" id="KW-0328">Glycosyltransferase</keyword>
<name>A0A1I6ENH2_9RHOB</name>
<dbReference type="AlphaFoldDB" id="A0A1I6ENH2"/>
<dbReference type="NCBIfam" id="TIGR00696">
    <property type="entry name" value="wecG_tagA_cpsF"/>
    <property type="match status" value="1"/>
</dbReference>
<evidence type="ECO:0000256" key="1">
    <source>
        <dbReference type="ARBA" id="ARBA00022676"/>
    </source>
</evidence>
<dbReference type="STRING" id="871652.SAMN04515673_1168"/>
<dbReference type="GO" id="GO:0016758">
    <property type="term" value="F:hexosyltransferase activity"/>
    <property type="evidence" value="ECO:0007669"/>
    <property type="project" value="TreeGrafter"/>
</dbReference>
<dbReference type="Pfam" id="PF03808">
    <property type="entry name" value="Glyco_tran_WecG"/>
    <property type="match status" value="1"/>
</dbReference>
<dbReference type="InterPro" id="IPR004629">
    <property type="entry name" value="WecG_TagA_CpsF"/>
</dbReference>
<reference evidence="4 5" key="1">
    <citation type="submission" date="2016-10" db="EMBL/GenBank/DDBJ databases">
        <authorList>
            <person name="de Groot N.N."/>
        </authorList>
    </citation>
    <scope>NUCLEOTIDE SEQUENCE [LARGE SCALE GENOMIC DNA]</scope>
    <source>
        <strain evidence="5">KMM 9023,NRIC 0796,JCM 17311,KCTC 23692</strain>
    </source>
</reference>
<evidence type="ECO:0000313" key="4">
    <source>
        <dbReference type="EMBL" id="SFR19225.1"/>
    </source>
</evidence>
<evidence type="ECO:0000256" key="2">
    <source>
        <dbReference type="ARBA" id="ARBA00022679"/>
    </source>
</evidence>
<organism evidence="4 5">
    <name type="scientific">Poseidonocella sedimentorum</name>
    <dbReference type="NCBI Taxonomy" id="871652"/>
    <lineage>
        <taxon>Bacteria</taxon>
        <taxon>Pseudomonadati</taxon>
        <taxon>Pseudomonadota</taxon>
        <taxon>Alphaproteobacteria</taxon>
        <taxon>Rhodobacterales</taxon>
        <taxon>Roseobacteraceae</taxon>
        <taxon>Poseidonocella</taxon>
    </lineage>
</organism>
<feature type="region of interest" description="Disordered" evidence="3">
    <location>
        <begin position="1"/>
        <end position="43"/>
    </location>
</feature>
<dbReference type="RefSeq" id="WP_425439427.1">
    <property type="nucleotide sequence ID" value="NZ_FOYI01000016.1"/>
</dbReference>
<protein>
    <submittedName>
        <fullName evidence="4">Polymer biosynthesis protein, WecB/TagA/CpsF family</fullName>
    </submittedName>
</protein>
<evidence type="ECO:0000313" key="5">
    <source>
        <dbReference type="Proteomes" id="UP000199302"/>
    </source>
</evidence>
<dbReference type="EMBL" id="FOYI01000016">
    <property type="protein sequence ID" value="SFR19225.1"/>
    <property type="molecule type" value="Genomic_DNA"/>
</dbReference>
<evidence type="ECO:0000256" key="3">
    <source>
        <dbReference type="SAM" id="MobiDB-lite"/>
    </source>
</evidence>
<accession>A0A1I6ENH2</accession>
<keyword evidence="5" id="KW-1185">Reference proteome</keyword>
<dbReference type="PANTHER" id="PTHR34136:SF1">
    <property type="entry name" value="UDP-N-ACETYL-D-MANNOSAMINURONIC ACID TRANSFERASE"/>
    <property type="match status" value="1"/>
</dbReference>